<dbReference type="Proteomes" id="UP001642482">
    <property type="component" value="Unassembled WGS sequence"/>
</dbReference>
<dbReference type="Pfam" id="PF07859">
    <property type="entry name" value="Abhydrolase_3"/>
    <property type="match status" value="1"/>
</dbReference>
<proteinExistence type="predicted"/>
<dbReference type="SUPFAM" id="SSF53474">
    <property type="entry name" value="alpha/beta-Hydrolases"/>
    <property type="match status" value="1"/>
</dbReference>
<dbReference type="InterPro" id="IPR029058">
    <property type="entry name" value="AB_hydrolase_fold"/>
</dbReference>
<feature type="domain" description="Alpha/beta hydrolase fold-3" evidence="2">
    <location>
        <begin position="78"/>
        <end position="309"/>
    </location>
</feature>
<dbReference type="EMBL" id="CAWUHD010000001">
    <property type="protein sequence ID" value="CAK7208489.1"/>
    <property type="molecule type" value="Genomic_DNA"/>
</dbReference>
<keyword evidence="1" id="KW-0378">Hydrolase</keyword>
<gene>
    <name evidence="3" type="ORF">SEUCBS140593_000190</name>
</gene>
<dbReference type="PANTHER" id="PTHR48081">
    <property type="entry name" value="AB HYDROLASE SUPERFAMILY PROTEIN C4A8.06C"/>
    <property type="match status" value="1"/>
</dbReference>
<dbReference type="PANTHER" id="PTHR48081:SF8">
    <property type="entry name" value="ALPHA_BETA HYDROLASE FOLD-3 DOMAIN-CONTAINING PROTEIN-RELATED"/>
    <property type="match status" value="1"/>
</dbReference>
<dbReference type="InterPro" id="IPR013094">
    <property type="entry name" value="AB_hydrolase_3"/>
</dbReference>
<comment type="caution">
    <text evidence="3">The sequence shown here is derived from an EMBL/GenBank/DDBJ whole genome shotgun (WGS) entry which is preliminary data.</text>
</comment>
<protein>
    <recommendedName>
        <fullName evidence="2">Alpha/beta hydrolase fold-3 domain-containing protein</fullName>
    </recommendedName>
</protein>
<name>A0ABP0AMZ0_9PEZI</name>
<evidence type="ECO:0000313" key="4">
    <source>
        <dbReference type="Proteomes" id="UP001642482"/>
    </source>
</evidence>
<accession>A0ABP0AMZ0</accession>
<evidence type="ECO:0000256" key="1">
    <source>
        <dbReference type="ARBA" id="ARBA00022801"/>
    </source>
</evidence>
<evidence type="ECO:0000313" key="3">
    <source>
        <dbReference type="EMBL" id="CAK7208489.1"/>
    </source>
</evidence>
<sequence>MASYSASWTQVENECGGRPVLDGTVDEMRIQFHGLLDNLLVQYPENKPEVLVDGGVVDGVKYCVYTPKRRSSQDTVAVHFHGGGLVLGDLYSEDKLCSQLADRTGLVLVTVDYRLAPEHKAPAQVDDCLKLTEWAAENGATLLGRKGEDFTTKVLLVGVSAGGGLALSVTRRIVKGESSALSADRLAGVVALAPVTLHPDNVPAAALEASGVSGYTSYTEFATDAAIVNRKTMNTFFDAAKAATDSEDAFPALDTALYTSSHYTYPPAYIAICENDPIRDDGKVVAGLLETGGRRVKSKIYNGLPHCFWIFPTILERDDFIDDTVSAISWLLEA</sequence>
<evidence type="ECO:0000259" key="2">
    <source>
        <dbReference type="Pfam" id="PF07859"/>
    </source>
</evidence>
<organism evidence="3 4">
    <name type="scientific">Sporothrix eucalyptigena</name>
    <dbReference type="NCBI Taxonomy" id="1812306"/>
    <lineage>
        <taxon>Eukaryota</taxon>
        <taxon>Fungi</taxon>
        <taxon>Dikarya</taxon>
        <taxon>Ascomycota</taxon>
        <taxon>Pezizomycotina</taxon>
        <taxon>Sordariomycetes</taxon>
        <taxon>Sordariomycetidae</taxon>
        <taxon>Ophiostomatales</taxon>
        <taxon>Ophiostomataceae</taxon>
        <taxon>Sporothrix</taxon>
    </lineage>
</organism>
<dbReference type="InterPro" id="IPR050300">
    <property type="entry name" value="GDXG_lipolytic_enzyme"/>
</dbReference>
<reference evidence="3 4" key="1">
    <citation type="submission" date="2024-01" db="EMBL/GenBank/DDBJ databases">
        <authorList>
            <person name="Allen C."/>
            <person name="Tagirdzhanova G."/>
        </authorList>
    </citation>
    <scope>NUCLEOTIDE SEQUENCE [LARGE SCALE GENOMIC DNA]</scope>
</reference>
<keyword evidence="4" id="KW-1185">Reference proteome</keyword>
<dbReference type="Gene3D" id="3.40.50.1820">
    <property type="entry name" value="alpha/beta hydrolase"/>
    <property type="match status" value="1"/>
</dbReference>